<dbReference type="AlphaFoldDB" id="A0A5N6NGE7"/>
<evidence type="ECO:0000313" key="3">
    <source>
        <dbReference type="Proteomes" id="UP000326396"/>
    </source>
</evidence>
<dbReference type="EMBL" id="SZYD01000012">
    <property type="protein sequence ID" value="KAD4586008.1"/>
    <property type="molecule type" value="Genomic_DNA"/>
</dbReference>
<name>A0A5N6NGE7_9ASTR</name>
<gene>
    <name evidence="2" type="ORF">E3N88_23609</name>
</gene>
<accession>A0A5N6NGE7</accession>
<keyword evidence="3" id="KW-1185">Reference proteome</keyword>
<protein>
    <submittedName>
        <fullName evidence="2">Uncharacterized protein</fullName>
    </submittedName>
</protein>
<proteinExistence type="predicted"/>
<reference evidence="2 3" key="1">
    <citation type="submission" date="2019-05" db="EMBL/GenBank/DDBJ databases">
        <title>Mikania micrantha, genome provides insights into the molecular mechanism of rapid growth.</title>
        <authorList>
            <person name="Liu B."/>
        </authorList>
    </citation>
    <scope>NUCLEOTIDE SEQUENCE [LARGE SCALE GENOMIC DNA]</scope>
    <source>
        <strain evidence="2">NLD-2019</strain>
        <tissue evidence="2">Leaf</tissue>
    </source>
</reference>
<organism evidence="2 3">
    <name type="scientific">Mikania micrantha</name>
    <name type="common">bitter vine</name>
    <dbReference type="NCBI Taxonomy" id="192012"/>
    <lineage>
        <taxon>Eukaryota</taxon>
        <taxon>Viridiplantae</taxon>
        <taxon>Streptophyta</taxon>
        <taxon>Embryophyta</taxon>
        <taxon>Tracheophyta</taxon>
        <taxon>Spermatophyta</taxon>
        <taxon>Magnoliopsida</taxon>
        <taxon>eudicotyledons</taxon>
        <taxon>Gunneridae</taxon>
        <taxon>Pentapetalae</taxon>
        <taxon>asterids</taxon>
        <taxon>campanulids</taxon>
        <taxon>Asterales</taxon>
        <taxon>Asteraceae</taxon>
        <taxon>Asteroideae</taxon>
        <taxon>Heliantheae alliance</taxon>
        <taxon>Eupatorieae</taxon>
        <taxon>Mikania</taxon>
    </lineage>
</organism>
<comment type="caution">
    <text evidence="2">The sequence shown here is derived from an EMBL/GenBank/DDBJ whole genome shotgun (WGS) entry which is preliminary data.</text>
</comment>
<sequence length="286" mass="32231">MYIPTNHQRPRPPPILLPSDHHPPPLVFATPTLVRAGGPVYLLPPRNPLRDHISDQEKLILLPCELHCHHRHCDRIIPSLTPIPPVLPRIPPGSMDLPLPLPSAGSASVRLRPHFSGPRYPRDLDHFIDFDRVLDGIRVTVDLFDRFWIWDNITAAAAGDINLLKKKVDMVLNLDYVQGMSSDLEVSTCALQQTTTSVVSSVGEKGYDNSVVTFNNQMKLEYVNNSMKMYDNHGLDQLLLMFKYKKKEPQNSHKGDLLLGSKEEKSGSIVRFHLAPQFAWEMAGAM</sequence>
<dbReference type="Proteomes" id="UP000326396">
    <property type="component" value="Linkage Group LG2"/>
</dbReference>
<evidence type="ECO:0000313" key="2">
    <source>
        <dbReference type="EMBL" id="KAD4586008.1"/>
    </source>
</evidence>
<evidence type="ECO:0000256" key="1">
    <source>
        <dbReference type="SAM" id="MobiDB-lite"/>
    </source>
</evidence>
<feature type="region of interest" description="Disordered" evidence="1">
    <location>
        <begin position="1"/>
        <end position="21"/>
    </location>
</feature>